<name>A0A250JRQ6_9BACT</name>
<dbReference type="RefSeq" id="WP_157757483.1">
    <property type="nucleotide sequence ID" value="NZ_CP022203.1"/>
</dbReference>
<evidence type="ECO:0000313" key="2">
    <source>
        <dbReference type="Proteomes" id="UP000217343"/>
    </source>
</evidence>
<evidence type="ECO:0000313" key="1">
    <source>
        <dbReference type="EMBL" id="ATB46338.1"/>
    </source>
</evidence>
<dbReference type="AlphaFoldDB" id="A0A250JRQ6"/>
<dbReference type="Proteomes" id="UP000217343">
    <property type="component" value="Chromosome"/>
</dbReference>
<dbReference type="KEGG" id="mmas:MYMAC_001930"/>
<proteinExistence type="predicted"/>
<keyword evidence="2" id="KW-1185">Reference proteome</keyword>
<organism evidence="1 2">
    <name type="scientific">Corallococcus macrosporus DSM 14697</name>
    <dbReference type="NCBI Taxonomy" id="1189310"/>
    <lineage>
        <taxon>Bacteria</taxon>
        <taxon>Pseudomonadati</taxon>
        <taxon>Myxococcota</taxon>
        <taxon>Myxococcia</taxon>
        <taxon>Myxococcales</taxon>
        <taxon>Cystobacterineae</taxon>
        <taxon>Myxococcaceae</taxon>
        <taxon>Corallococcus</taxon>
    </lineage>
</organism>
<dbReference type="EMBL" id="CP022203">
    <property type="protein sequence ID" value="ATB46338.1"/>
    <property type="molecule type" value="Genomic_DNA"/>
</dbReference>
<sequence>MERFELSVGDPGALKTPITLTAVGQIFRTTEKFDLIHPPLFDGETIVASPTGSTILPLAPGKYAYIFDIQRGEGKFSVSITRENGTFPLVSRDDYDTQKDGLVNHSFTFRIA</sequence>
<protein>
    <submittedName>
        <fullName evidence="1">Uncharacterized protein</fullName>
    </submittedName>
</protein>
<gene>
    <name evidence="1" type="ORF">MYMAC_001930</name>
</gene>
<reference evidence="1 2" key="1">
    <citation type="submission" date="2017-06" db="EMBL/GenBank/DDBJ databases">
        <title>Sequencing and comparative analysis of myxobacterial genomes.</title>
        <authorList>
            <person name="Rupp O."/>
            <person name="Goesmann A."/>
            <person name="Sogaard-Andersen L."/>
        </authorList>
    </citation>
    <scope>NUCLEOTIDE SEQUENCE [LARGE SCALE GENOMIC DNA]</scope>
    <source>
        <strain evidence="1 2">DSM 14697</strain>
    </source>
</reference>
<accession>A0A250JRQ6</accession>